<reference evidence="6" key="1">
    <citation type="submission" date="2025-08" db="UniProtKB">
        <authorList>
            <consortium name="Ensembl"/>
        </authorList>
    </citation>
    <scope>IDENTIFICATION</scope>
</reference>
<dbReference type="SMART" id="SM01391">
    <property type="entry name" value="Filament"/>
    <property type="match status" value="1"/>
</dbReference>
<dbReference type="GO" id="GO:0005882">
    <property type="term" value="C:intermediate filament"/>
    <property type="evidence" value="ECO:0007669"/>
    <property type="project" value="UniProtKB-KW"/>
</dbReference>
<feature type="coiled-coil region" evidence="3">
    <location>
        <begin position="202"/>
        <end position="313"/>
    </location>
</feature>
<keyword evidence="2 3" id="KW-0175">Coiled coil</keyword>
<name>A0A8C6S531_9GOBI</name>
<dbReference type="PANTHER" id="PTHR47051">
    <property type="entry name" value="NESTIN"/>
    <property type="match status" value="1"/>
</dbReference>
<organism evidence="6 7">
    <name type="scientific">Neogobius melanostomus</name>
    <name type="common">round goby</name>
    <dbReference type="NCBI Taxonomy" id="47308"/>
    <lineage>
        <taxon>Eukaryota</taxon>
        <taxon>Metazoa</taxon>
        <taxon>Chordata</taxon>
        <taxon>Craniata</taxon>
        <taxon>Vertebrata</taxon>
        <taxon>Euteleostomi</taxon>
        <taxon>Actinopterygii</taxon>
        <taxon>Neopterygii</taxon>
        <taxon>Teleostei</taxon>
        <taxon>Neoteleostei</taxon>
        <taxon>Acanthomorphata</taxon>
        <taxon>Gobiaria</taxon>
        <taxon>Gobiiformes</taxon>
        <taxon>Gobioidei</taxon>
        <taxon>Gobiidae</taxon>
        <taxon>Benthophilinae</taxon>
        <taxon>Neogobiini</taxon>
        <taxon>Neogobius</taxon>
    </lineage>
</organism>
<reference evidence="6" key="2">
    <citation type="submission" date="2025-09" db="UniProtKB">
        <authorList>
            <consortium name="Ensembl"/>
        </authorList>
    </citation>
    <scope>IDENTIFICATION</scope>
</reference>
<evidence type="ECO:0000313" key="6">
    <source>
        <dbReference type="Ensembl" id="ENSNMLP00000000421.1"/>
    </source>
</evidence>
<keyword evidence="1" id="KW-0403">Intermediate filament</keyword>
<dbReference type="PANTHER" id="PTHR47051:SF1">
    <property type="entry name" value="NESTIN"/>
    <property type="match status" value="1"/>
</dbReference>
<accession>A0A8C6S531</accession>
<dbReference type="GO" id="GO:0019215">
    <property type="term" value="F:intermediate filament binding"/>
    <property type="evidence" value="ECO:0007669"/>
    <property type="project" value="InterPro"/>
</dbReference>
<feature type="domain" description="IF rod" evidence="5">
    <location>
        <begin position="21"/>
        <end position="325"/>
    </location>
</feature>
<dbReference type="AlphaFoldDB" id="A0A8C6S531"/>
<proteinExistence type="predicted"/>
<evidence type="ECO:0000313" key="7">
    <source>
        <dbReference type="Proteomes" id="UP000694523"/>
    </source>
</evidence>
<sequence>MELRGLHRSTAHPPVHGFRGEKEQMLNLNQRLETYLNRVKLLDEENAKLVREIQARREEHHFNLERRKFLDEELRSARLEVDEMWKQRVYAEADVARLSEELQSLDLELRKETQAQVEARAMAEQSRRELEEERRAQMWLREKVNQLESEMKSLIQSHQEEVAHVEALLMRPRDVRPPPAAAAFQHGPNLLELGQEYSQRAARAWQEAAQSYQGQLNRLEESVEETRQKLVRVNKEKSEGALKLQNLDRELLGLEEQRGHLEMQLCCNQNIVQQTQTHRSYLFSQSLDLEREKQALAQKMEQLLQENRGLVQMKMALNMEVATYR</sequence>
<dbReference type="Pfam" id="PF00038">
    <property type="entry name" value="Filament"/>
    <property type="match status" value="1"/>
</dbReference>
<keyword evidence="7" id="KW-1185">Reference proteome</keyword>
<dbReference type="Gene3D" id="1.20.5.170">
    <property type="match status" value="1"/>
</dbReference>
<feature type="region of interest" description="Disordered" evidence="4">
    <location>
        <begin position="1"/>
        <end position="20"/>
    </location>
</feature>
<feature type="coiled-coil region" evidence="3">
    <location>
        <begin position="95"/>
        <end position="150"/>
    </location>
</feature>
<dbReference type="Proteomes" id="UP000694523">
    <property type="component" value="Unplaced"/>
</dbReference>
<dbReference type="GO" id="GO:0031730">
    <property type="term" value="F:CCR5 chemokine receptor binding"/>
    <property type="evidence" value="ECO:0007669"/>
    <property type="project" value="TreeGrafter"/>
</dbReference>
<dbReference type="InterPro" id="IPR031211">
    <property type="entry name" value="Nestin"/>
</dbReference>
<dbReference type="GO" id="GO:0030844">
    <property type="term" value="P:positive regulation of intermediate filament depolymerization"/>
    <property type="evidence" value="ECO:0007669"/>
    <property type="project" value="TreeGrafter"/>
</dbReference>
<evidence type="ECO:0000256" key="1">
    <source>
        <dbReference type="ARBA" id="ARBA00022754"/>
    </source>
</evidence>
<feature type="compositionally biased region" description="Basic residues" evidence="4">
    <location>
        <begin position="1"/>
        <end position="10"/>
    </location>
</feature>
<protein>
    <recommendedName>
        <fullName evidence="5">IF rod domain-containing protein</fullName>
    </recommendedName>
</protein>
<evidence type="ECO:0000259" key="5">
    <source>
        <dbReference type="PROSITE" id="PS51842"/>
    </source>
</evidence>
<dbReference type="Ensembl" id="ENSNMLT00000000500.1">
    <property type="protein sequence ID" value="ENSNMLP00000000421.1"/>
    <property type="gene ID" value="ENSNMLG00000000350.1"/>
</dbReference>
<dbReference type="InterPro" id="IPR039008">
    <property type="entry name" value="IF_rod_dom"/>
</dbReference>
<dbReference type="PROSITE" id="PS51842">
    <property type="entry name" value="IF_ROD_2"/>
    <property type="match status" value="1"/>
</dbReference>
<evidence type="ECO:0000256" key="2">
    <source>
        <dbReference type="ARBA" id="ARBA00023054"/>
    </source>
</evidence>
<evidence type="ECO:0000256" key="3">
    <source>
        <dbReference type="SAM" id="Coils"/>
    </source>
</evidence>
<feature type="coiled-coil region" evidence="3">
    <location>
        <begin position="25"/>
        <end position="59"/>
    </location>
</feature>
<dbReference type="SUPFAM" id="SSF64593">
    <property type="entry name" value="Intermediate filament protein, coiled coil region"/>
    <property type="match status" value="2"/>
</dbReference>
<evidence type="ECO:0000256" key="4">
    <source>
        <dbReference type="SAM" id="MobiDB-lite"/>
    </source>
</evidence>